<dbReference type="Proteomes" id="UP000219860">
    <property type="component" value="Unassembled WGS sequence"/>
</dbReference>
<keyword evidence="1" id="KW-0472">Membrane</keyword>
<dbReference type="OrthoDB" id="373191at2759"/>
<dbReference type="InterPro" id="IPR006477">
    <property type="entry name" value="Yir_bir_cir"/>
</dbReference>
<dbReference type="EMBL" id="FMII01000105">
    <property type="protein sequence ID" value="SCL82981.1"/>
    <property type="molecule type" value="Genomic_DNA"/>
</dbReference>
<protein>
    <submittedName>
        <fullName evidence="2">BIR protein</fullName>
    </submittedName>
</protein>
<keyword evidence="1" id="KW-1133">Transmembrane helix</keyword>
<dbReference type="Pfam" id="PF06022">
    <property type="entry name" value="Cir_Bir_Yir"/>
    <property type="match status" value="1"/>
</dbReference>
<evidence type="ECO:0000313" key="3">
    <source>
        <dbReference type="EMBL" id="SBW38176.1"/>
    </source>
</evidence>
<dbReference type="Proteomes" id="UP000516480">
    <property type="component" value="Unassembled WGS sequence"/>
</dbReference>
<evidence type="ECO:0000313" key="4">
    <source>
        <dbReference type="EMBL" id="SCL82721.1"/>
    </source>
</evidence>
<dbReference type="EMBL" id="FFUQ01000461">
    <property type="protein sequence ID" value="CXH20685.1"/>
    <property type="molecule type" value="Genomic_DNA"/>
</dbReference>
<sequence length="302" mass="35497">MDDYVCEQFQIVSNWISDELGSDGNYQIEDEHKLNVYCVNNECDGDLDIINAGCLFLFEKLFGSYGFFNNHNRINIVEYILIWLSYMLSLKSHDNIVNLEEFYDQYINHGNEYINSINCDDYNTSYVNLIDKKLDLMNMDIKDISKFYDAFKSLCDIYSEFDGKTSNCTKCSDEAQEFAKKYDDLNENYNNTKGSPYNKILSTLSNDYNNFKNKCNGAQSIKFPTLPTYSRRSVIKKTIISIVFIFVAVSIFLGIAYKYSLFGRRKRALKQYLREKIKNIKKRMNHSYMIQERDYFRNSNNG</sequence>
<dbReference type="AlphaFoldDB" id="A0A113PFK6"/>
<proteinExistence type="predicted"/>
<evidence type="ECO:0000313" key="7">
    <source>
        <dbReference type="Proteomes" id="UP000219860"/>
    </source>
</evidence>
<dbReference type="VEuPathDB" id="PlasmoDB:PBANKA_0317001"/>
<dbReference type="OMA" id="YVEIDAN"/>
<name>A0A113PFK6_PLABE</name>
<feature type="transmembrane region" description="Helical" evidence="1">
    <location>
        <begin position="239"/>
        <end position="257"/>
    </location>
</feature>
<dbReference type="Proteomes" id="UP000069549">
    <property type="component" value="Unassembled WGS sequence"/>
</dbReference>
<dbReference type="NCBIfam" id="TIGR01590">
    <property type="entry name" value="yir-bir-cir_Pla"/>
    <property type="match status" value="1"/>
</dbReference>
<accession>A0A113PFK6</accession>
<evidence type="ECO:0000313" key="6">
    <source>
        <dbReference type="Proteomes" id="UP000069549"/>
    </source>
</evidence>
<keyword evidence="1" id="KW-0812">Transmembrane</keyword>
<dbReference type="EMBL" id="FMIE01000072">
    <property type="protein sequence ID" value="SCL82721.1"/>
    <property type="molecule type" value="Genomic_DNA"/>
</dbReference>
<evidence type="ECO:0000313" key="8">
    <source>
        <dbReference type="Proteomes" id="UP000220214"/>
    </source>
</evidence>
<dbReference type="EMBL" id="FLVA01000094">
    <property type="protein sequence ID" value="SBW38176.1"/>
    <property type="molecule type" value="Genomic_DNA"/>
</dbReference>
<organism evidence="2 6">
    <name type="scientific">Plasmodium berghei</name>
    <dbReference type="NCBI Taxonomy" id="5821"/>
    <lineage>
        <taxon>Eukaryota</taxon>
        <taxon>Sar</taxon>
        <taxon>Alveolata</taxon>
        <taxon>Apicomplexa</taxon>
        <taxon>Aconoidasida</taxon>
        <taxon>Haemosporida</taxon>
        <taxon>Plasmodiidae</taxon>
        <taxon>Plasmodium</taxon>
        <taxon>Plasmodium (Vinckeia)</taxon>
    </lineage>
</organism>
<evidence type="ECO:0000313" key="5">
    <source>
        <dbReference type="EMBL" id="SCL82981.1"/>
    </source>
</evidence>
<evidence type="ECO:0000256" key="1">
    <source>
        <dbReference type="SAM" id="Phobius"/>
    </source>
</evidence>
<evidence type="ECO:0000313" key="2">
    <source>
        <dbReference type="EMBL" id="CXH20685.1"/>
    </source>
</evidence>
<reference evidence="2 6" key="1">
    <citation type="submission" date="2016-02" db="EMBL/GenBank/DDBJ databases">
        <authorList>
            <consortium name="Pathogen Informatics"/>
        </authorList>
    </citation>
    <scope>NUCLEOTIDE SEQUENCE [LARGE SCALE GENOMIC DNA]</scope>
    <source>
        <strain evidence="2 6">K173</strain>
        <strain evidence="4">NK65 ny</strain>
        <strain evidence="3 8">NK65e</strain>
        <strain evidence="5 7">SP11 Antwerpcl1</strain>
    </source>
</reference>
<dbReference type="Proteomes" id="UP000220214">
    <property type="component" value="Unassembled WGS sequence"/>
</dbReference>
<gene>
    <name evidence="2" type="ORF">PBK173_000499500</name>
    <name evidence="3" type="ORF">PBNK65E_000500300</name>
    <name evidence="4" type="ORF">PBNK65NY_000495600</name>
    <name evidence="5" type="ORF">PBSP11A_000497600</name>
</gene>